<dbReference type="RefSeq" id="WP_139448645.1">
    <property type="nucleotide sequence ID" value="NZ_SMDR01000002.1"/>
</dbReference>
<gene>
    <name evidence="2" type="ORF">E1B00_10945</name>
</gene>
<dbReference type="PANTHER" id="PTHR38600">
    <property type="entry name" value="TRANSCRIPTIONAL REGULATORY PROTEIN"/>
    <property type="match status" value="1"/>
</dbReference>
<reference evidence="2 3" key="1">
    <citation type="submission" date="2019-03" db="EMBL/GenBank/DDBJ databases">
        <title>Arenimonas daejeonensis sp. nov., isolated from compost.</title>
        <authorList>
            <person name="Jeon C.O."/>
        </authorList>
    </citation>
    <scope>NUCLEOTIDE SEQUENCE [LARGE SCALE GENOMIC DNA]</scope>
    <source>
        <strain evidence="2 3">R29</strain>
    </source>
</reference>
<dbReference type="Proteomes" id="UP000305760">
    <property type="component" value="Unassembled WGS sequence"/>
</dbReference>
<keyword evidence="3" id="KW-1185">Reference proteome</keyword>
<dbReference type="SMART" id="SM00418">
    <property type="entry name" value="HTH_ARSR"/>
    <property type="match status" value="1"/>
</dbReference>
<feature type="domain" description="HTH arsR-type" evidence="1">
    <location>
        <begin position="2"/>
        <end position="96"/>
    </location>
</feature>
<dbReference type="PROSITE" id="PS50987">
    <property type="entry name" value="HTH_ARSR_2"/>
    <property type="match status" value="1"/>
</dbReference>
<dbReference type="PANTHER" id="PTHR38600:SF1">
    <property type="entry name" value="TRANSCRIPTIONAL REGULATORY PROTEIN"/>
    <property type="match status" value="1"/>
</dbReference>
<name>A0A5C4RS07_9GAMM</name>
<dbReference type="Gene3D" id="1.10.10.10">
    <property type="entry name" value="Winged helix-like DNA-binding domain superfamily/Winged helix DNA-binding domain"/>
    <property type="match status" value="1"/>
</dbReference>
<dbReference type="InterPro" id="IPR001845">
    <property type="entry name" value="HTH_ArsR_DNA-bd_dom"/>
</dbReference>
<protein>
    <submittedName>
        <fullName evidence="2">ArsR family transcriptional regulator</fullName>
    </submittedName>
</protein>
<dbReference type="InterPro" id="IPR011991">
    <property type="entry name" value="ArsR-like_HTH"/>
</dbReference>
<dbReference type="SUPFAM" id="SSF46785">
    <property type="entry name" value="Winged helix' DNA-binding domain"/>
    <property type="match status" value="1"/>
</dbReference>
<dbReference type="InterPro" id="IPR036388">
    <property type="entry name" value="WH-like_DNA-bd_sf"/>
</dbReference>
<dbReference type="AlphaFoldDB" id="A0A5C4RS07"/>
<evidence type="ECO:0000259" key="1">
    <source>
        <dbReference type="PROSITE" id="PS50987"/>
    </source>
</evidence>
<sequence>MSGAATAAALDRTFQALADASRRAMIDQLALKPASVSELAKPLALGLPSVVKHLQVLKAAGLVESEKSGRVHTFRMRAGALRGVEAWLQARKRHLHAQFDRLDQLLAEDGETA</sequence>
<comment type="caution">
    <text evidence="2">The sequence shown here is derived from an EMBL/GenBank/DDBJ whole genome shotgun (WGS) entry which is preliminary data.</text>
</comment>
<dbReference type="InterPro" id="IPR036390">
    <property type="entry name" value="WH_DNA-bd_sf"/>
</dbReference>
<dbReference type="PRINTS" id="PR00778">
    <property type="entry name" value="HTHARSR"/>
</dbReference>
<accession>A0A5C4RS07</accession>
<organism evidence="2 3">
    <name type="scientific">Arenimonas terrae</name>
    <dbReference type="NCBI Taxonomy" id="2546226"/>
    <lineage>
        <taxon>Bacteria</taxon>
        <taxon>Pseudomonadati</taxon>
        <taxon>Pseudomonadota</taxon>
        <taxon>Gammaproteobacteria</taxon>
        <taxon>Lysobacterales</taxon>
        <taxon>Lysobacteraceae</taxon>
        <taxon>Arenimonas</taxon>
    </lineage>
</organism>
<dbReference type="CDD" id="cd00090">
    <property type="entry name" value="HTH_ARSR"/>
    <property type="match status" value="1"/>
</dbReference>
<evidence type="ECO:0000313" key="2">
    <source>
        <dbReference type="EMBL" id="TNJ33838.1"/>
    </source>
</evidence>
<evidence type="ECO:0000313" key="3">
    <source>
        <dbReference type="Proteomes" id="UP000305760"/>
    </source>
</evidence>
<dbReference type="EMBL" id="SMDR01000002">
    <property type="protein sequence ID" value="TNJ33838.1"/>
    <property type="molecule type" value="Genomic_DNA"/>
</dbReference>
<dbReference type="Pfam" id="PF12840">
    <property type="entry name" value="HTH_20"/>
    <property type="match status" value="1"/>
</dbReference>
<dbReference type="GO" id="GO:0003700">
    <property type="term" value="F:DNA-binding transcription factor activity"/>
    <property type="evidence" value="ECO:0007669"/>
    <property type="project" value="InterPro"/>
</dbReference>
<dbReference type="NCBIfam" id="NF033788">
    <property type="entry name" value="HTH_metalloreg"/>
    <property type="match status" value="1"/>
</dbReference>
<dbReference type="OrthoDB" id="46768at2"/>
<proteinExistence type="predicted"/>